<protein>
    <submittedName>
        <fullName evidence="1">Uncharacterized protein</fullName>
    </submittedName>
</protein>
<accession>A0ABS1J156</accession>
<evidence type="ECO:0000313" key="1">
    <source>
        <dbReference type="EMBL" id="MBK5897891.1"/>
    </source>
</evidence>
<proteinExistence type="predicted"/>
<gene>
    <name evidence="1" type="ORF">JJN12_08890</name>
</gene>
<evidence type="ECO:0000313" key="2">
    <source>
        <dbReference type="Proteomes" id="UP000604730"/>
    </source>
</evidence>
<name>A0ABS1J156_9FIRM</name>
<reference evidence="1 2" key="1">
    <citation type="submission" date="2021-01" db="EMBL/GenBank/DDBJ databases">
        <title>Isolation and description of Catonella massiliensis sp. nov., a novel Catonella species, isolated from a stable periodontitis subject.</title>
        <authorList>
            <person name="Antezack A."/>
            <person name="Boxberger M."/>
            <person name="La Scola B."/>
            <person name="Monnet-Corti V."/>
        </authorList>
    </citation>
    <scope>NUCLEOTIDE SEQUENCE [LARGE SCALE GENOMIC DNA]</scope>
    <source>
        <strain evidence="1 2">Marseille-Q4567</strain>
    </source>
</reference>
<sequence>MRRSKVLVAGVVAFAVVISTATVPVSAGAFSGKMIENRRVLADKADMEFVLPVEGMSSEWLEVFNQTTVPEDTYDQDVPVENGQIVIGPDENGHFLKNGGVYYIWPSWDNNKYIGAKTTLSVNDKNERKDAIGFQLIDGKFIEYDKEKKMSLGNEIKKIVVHLKSYESVELPEFDVVYSDGSKVEDGVTIDIMPDKGENDVRSGTPKVKDGKITPNMTINANTMCSIGFAKDSSNSKLFKVVGADESNDFINVFVDEGGNAYVMKGVYNYEDKSIPFSKITLEKKAGDPLVVPAGPQDSTTENITDDETALGAASGVAIKRKRIAPGKDVKISDIEVMFEDGTKVPDGVTIDNFLVSDINAKPVHYMVNNGKISGIVLKADKQYKLGFDATNADYNNYEIVGADNSKKFLDVYARYEGGVLLKFDNVKGVEAPENEISRLVIKKTDVKPSEQKKSKSYSVKLTLSDHGYQPQNVLSFRLVNKDNGKSTPVFSSKNGLLSFEGDAGVDYEIKLDNNPVYKLKDKLIFRFMKDSKGDYQPVLNGYTNPDDLEGRLTCHYIELERLDGKIPVSQKSLDRGVNTNGQKYSLKDFKSVFNTKTTTDKTLTLKVKSKVLMKDIKFEIYNTSKQRVEKIVRAEDGKLTGLKLIKGNDYIISVLDKEYGMKKAYVTVSNEGKLIIKGRTADGELNDLILTKRKNMLKDENLANRVDCKLPVYSIENAKSKIKEGVVLKFVSPRETVTAKVKNGLVSLNLLEDTNYVVGVEKGNYTIDSIPLTIKSKPEYGTKKLVLNHLNSGRVQALYLINKKDAHKNDTVLVSGDESTSVRGFRFGKGEYVLSARVLKNVKVPELKGKKYEVIDVDTINMYRVELSPLAVGNFKITTTLAGDKVVKNVYYLDAKKKLHKVKFTKKGDKLTFNMKSMTMYDNVIEYK</sequence>
<dbReference type="EMBL" id="JAEPRJ010000001">
    <property type="protein sequence ID" value="MBK5897891.1"/>
    <property type="molecule type" value="Genomic_DNA"/>
</dbReference>
<comment type="caution">
    <text evidence="1">The sequence shown here is derived from an EMBL/GenBank/DDBJ whole genome shotgun (WGS) entry which is preliminary data.</text>
</comment>
<keyword evidence="2" id="KW-1185">Reference proteome</keyword>
<organism evidence="1 2">
    <name type="scientific">Catonella massiliensis</name>
    <dbReference type="NCBI Taxonomy" id="2799636"/>
    <lineage>
        <taxon>Bacteria</taxon>
        <taxon>Bacillati</taxon>
        <taxon>Bacillota</taxon>
        <taxon>Clostridia</taxon>
        <taxon>Lachnospirales</taxon>
        <taxon>Lachnospiraceae</taxon>
        <taxon>Catonella</taxon>
    </lineage>
</organism>
<dbReference type="RefSeq" id="WP_208429347.1">
    <property type="nucleotide sequence ID" value="NZ_JAEPRJ010000001.1"/>
</dbReference>
<dbReference type="Proteomes" id="UP000604730">
    <property type="component" value="Unassembled WGS sequence"/>
</dbReference>